<dbReference type="Proteomes" id="UP000054928">
    <property type="component" value="Unassembled WGS sequence"/>
</dbReference>
<dbReference type="RefSeq" id="XP_024576267.1">
    <property type="nucleotide sequence ID" value="XM_024725496.1"/>
</dbReference>
<protein>
    <submittedName>
        <fullName evidence="1">Uncharacterized protein</fullName>
    </submittedName>
</protein>
<evidence type="ECO:0000313" key="2">
    <source>
        <dbReference type="Proteomes" id="UP000054928"/>
    </source>
</evidence>
<organism evidence="1 2">
    <name type="scientific">Plasmopara halstedii</name>
    <name type="common">Downy mildew of sunflower</name>
    <dbReference type="NCBI Taxonomy" id="4781"/>
    <lineage>
        <taxon>Eukaryota</taxon>
        <taxon>Sar</taxon>
        <taxon>Stramenopiles</taxon>
        <taxon>Oomycota</taxon>
        <taxon>Peronosporomycetes</taxon>
        <taxon>Peronosporales</taxon>
        <taxon>Peronosporaceae</taxon>
        <taxon>Plasmopara</taxon>
    </lineage>
</organism>
<dbReference type="GeneID" id="36405181"/>
<name>A0A0P1AFM0_PLAHL</name>
<evidence type="ECO:0000313" key="1">
    <source>
        <dbReference type="EMBL" id="CEG39898.1"/>
    </source>
</evidence>
<sequence length="133" mass="14910">MSTNIFGGLCGFSASATPQTIVENLSRADSILLLSEYGKELTRLRIQTMARAREEYTRRVAEVKPVTIKDLSKRVVAMMMSRFRIASELVPDSTFDFLLANAQEYFKPLKNNNYGGYIAFECSVSNKLAKISP</sequence>
<dbReference type="EMBL" id="CCYD01000442">
    <property type="protein sequence ID" value="CEG39898.1"/>
    <property type="molecule type" value="Genomic_DNA"/>
</dbReference>
<dbReference type="AlphaFoldDB" id="A0A0P1AFM0"/>
<accession>A0A0P1AFM0</accession>
<proteinExistence type="predicted"/>
<keyword evidence="2" id="KW-1185">Reference proteome</keyword>
<reference evidence="2" key="1">
    <citation type="submission" date="2014-09" db="EMBL/GenBank/DDBJ databases">
        <authorList>
            <person name="Sharma Rahul"/>
            <person name="Thines Marco"/>
        </authorList>
    </citation>
    <scope>NUCLEOTIDE SEQUENCE [LARGE SCALE GENOMIC DNA]</scope>
</reference>